<dbReference type="Pfam" id="PF18352">
    <property type="entry name" value="Gp138_N"/>
    <property type="match status" value="1"/>
</dbReference>
<dbReference type="EMBL" id="BK032844">
    <property type="protein sequence ID" value="DAF63835.1"/>
    <property type="molecule type" value="Genomic_DNA"/>
</dbReference>
<name>A0A8S5TLA7_9CAUD</name>
<protein>
    <submittedName>
        <fullName evidence="2">Baseplate protein</fullName>
    </submittedName>
</protein>
<dbReference type="Gene3D" id="6.20.170.10">
    <property type="match status" value="1"/>
</dbReference>
<dbReference type="Pfam" id="PF18946">
    <property type="entry name" value="Apex"/>
    <property type="match status" value="1"/>
</dbReference>
<sequence>MNDPNLTQVFDSGLLSFEAGVHTALPAKVLKFNAGDNTVQVELMINELKRDGVSVPLPPIDDVPVQFFRGGDFVITTPIRKGDHGLCVFAERCIDGWFASAAKSEPLDFRLHDYSDGFFLTGFSPRPEAVKDVDLDGVCMRTLSKSTYLKLTDGKIIIKGNIEQTGDYKQIGNKNLVGNFSQVEGNSVSSGTITAKDMIGSGVSLKHHTHGGDSGGTTTQPN</sequence>
<organism evidence="2">
    <name type="scientific">Siphoviridae sp. ctSmR6</name>
    <dbReference type="NCBI Taxonomy" id="2827873"/>
    <lineage>
        <taxon>Viruses</taxon>
        <taxon>Duplodnaviria</taxon>
        <taxon>Heunggongvirae</taxon>
        <taxon>Uroviricota</taxon>
        <taxon>Caudoviricetes</taxon>
    </lineage>
</organism>
<evidence type="ECO:0000313" key="2">
    <source>
        <dbReference type="EMBL" id="DAF63835.1"/>
    </source>
</evidence>
<dbReference type="Gene3D" id="2.40.50.230">
    <property type="entry name" value="Gp5 N-terminal domain"/>
    <property type="match status" value="1"/>
</dbReference>
<proteinExistence type="predicted"/>
<reference evidence="2" key="1">
    <citation type="journal article" date="2021" name="Proc. Natl. Acad. Sci. U.S.A.">
        <title>A Catalog of Tens of Thousands of Viruses from Human Metagenomes Reveals Hidden Associations with Chronic Diseases.</title>
        <authorList>
            <person name="Tisza M.J."/>
            <person name="Buck C.B."/>
        </authorList>
    </citation>
    <scope>NUCLEOTIDE SEQUENCE</scope>
    <source>
        <strain evidence="2">CtSmR6</strain>
    </source>
</reference>
<evidence type="ECO:0000259" key="1">
    <source>
        <dbReference type="Pfam" id="PF18352"/>
    </source>
</evidence>
<accession>A0A8S5TLA7</accession>
<dbReference type="InterPro" id="IPR044033">
    <property type="entry name" value="GpV-like_apex"/>
</dbReference>
<dbReference type="InterPro" id="IPR041599">
    <property type="entry name" value="Gp138_N"/>
</dbReference>
<dbReference type="InterPro" id="IPR037026">
    <property type="entry name" value="Vgr_OB-fold_dom_sf"/>
</dbReference>
<feature type="domain" description="Phage protein Gp138 N-terminal" evidence="1">
    <location>
        <begin position="25"/>
        <end position="122"/>
    </location>
</feature>